<dbReference type="InterPro" id="IPR002938">
    <property type="entry name" value="FAD-bd"/>
</dbReference>
<accession>A0A6H9V8M0</accession>
<evidence type="ECO:0000313" key="8">
    <source>
        <dbReference type="EMBL" id="KAB1150042.1"/>
    </source>
</evidence>
<proteinExistence type="predicted"/>
<evidence type="ECO:0000256" key="4">
    <source>
        <dbReference type="ARBA" id="ARBA00023002"/>
    </source>
</evidence>
<dbReference type="Gene3D" id="3.50.50.60">
    <property type="entry name" value="FAD/NAD(P)-binding domain"/>
    <property type="match status" value="1"/>
</dbReference>
<protein>
    <submittedName>
        <fullName evidence="8">FAD-binding protein</fullName>
    </submittedName>
</protein>
<dbReference type="Proteomes" id="UP000442707">
    <property type="component" value="Unassembled WGS sequence"/>
</dbReference>
<keyword evidence="4" id="KW-0560">Oxidoreductase</keyword>
<evidence type="ECO:0000313" key="9">
    <source>
        <dbReference type="Proteomes" id="UP000442707"/>
    </source>
</evidence>
<keyword evidence="9" id="KW-1185">Reference proteome</keyword>
<dbReference type="SUPFAM" id="SSF51905">
    <property type="entry name" value="FAD/NAD(P)-binding domain"/>
    <property type="match status" value="1"/>
</dbReference>
<evidence type="ECO:0000256" key="2">
    <source>
        <dbReference type="ARBA" id="ARBA00022630"/>
    </source>
</evidence>
<dbReference type="GO" id="GO:0071949">
    <property type="term" value="F:FAD binding"/>
    <property type="evidence" value="ECO:0007669"/>
    <property type="project" value="InterPro"/>
</dbReference>
<comment type="cofactor">
    <cofactor evidence="1">
        <name>FAD</name>
        <dbReference type="ChEBI" id="CHEBI:57692"/>
    </cofactor>
</comment>
<evidence type="ECO:0000256" key="6">
    <source>
        <dbReference type="SAM" id="MobiDB-lite"/>
    </source>
</evidence>
<reference evidence="8 9" key="1">
    <citation type="submission" date="2019-09" db="EMBL/GenBank/DDBJ databases">
        <title>Screening of Novel Bioactive Compounds from Soil-Associated.</title>
        <authorList>
            <person name="Zhao S."/>
        </authorList>
    </citation>
    <scope>NUCLEOTIDE SEQUENCE [LARGE SCALE GENOMIC DNA]</scope>
    <source>
        <strain evidence="8 9">HIT-DPA4</strain>
    </source>
</reference>
<dbReference type="Pfam" id="PF01494">
    <property type="entry name" value="FAD_binding_3"/>
    <property type="match status" value="1"/>
</dbReference>
<keyword evidence="3" id="KW-0274">FAD</keyword>
<comment type="caution">
    <text evidence="8">The sequence shown here is derived from an EMBL/GenBank/DDBJ whole genome shotgun (WGS) entry which is preliminary data.</text>
</comment>
<dbReference type="EMBL" id="VZRB01000002">
    <property type="protein sequence ID" value="KAB1150042.1"/>
    <property type="molecule type" value="Genomic_DNA"/>
</dbReference>
<feature type="compositionally biased region" description="Polar residues" evidence="6">
    <location>
        <begin position="1"/>
        <end position="13"/>
    </location>
</feature>
<dbReference type="AlphaFoldDB" id="A0A6H9V8M0"/>
<keyword evidence="5" id="KW-0503">Monooxygenase</keyword>
<evidence type="ECO:0000256" key="1">
    <source>
        <dbReference type="ARBA" id="ARBA00001974"/>
    </source>
</evidence>
<feature type="domain" description="FAD-binding" evidence="7">
    <location>
        <begin position="73"/>
        <end position="399"/>
    </location>
</feature>
<sequence length="438" mass="46999">MSARSGRTANSSWPPCPPRAAHSSPSRSRIRHRAARTTEAGRWIADVNPAVDQAVVRNVTPKAVREIRMSSHLEVLVVGAGIAGLASAIALGREGMHVDVIERSPESRTAGAGLFLPGNSVRALTALGLGKHLSALGAPVPGQRLMDHRGRALADIDMADLWRGTAGCVGITRGDLHAALQDIVPVPVRHGVTVDSLKHSDDGVQVEFSDGGSARYDVVVGADGIRSSLRELVDPAAAARYLGQASWRFLTGDAADIDRWTVWLGPGTAFLAYPVSGGRVCCYADVAAPSPEDPTTAAGLARLFSGYDQRVRDLLATPDAHEAYFSPVEEVRCETWARGRVVLVGDAAHASSPNMAQGVAMAVEDAQVLAEVLAGGGDTEELLRRYVQRRLPRTRWVQRQTRRRDRTRSLPPAVRNLAFRHGAKALFERGYAPLRDLP</sequence>
<evidence type="ECO:0000256" key="3">
    <source>
        <dbReference type="ARBA" id="ARBA00022827"/>
    </source>
</evidence>
<dbReference type="InterPro" id="IPR036188">
    <property type="entry name" value="FAD/NAD-bd_sf"/>
</dbReference>
<keyword evidence="2" id="KW-0285">Flavoprotein</keyword>
<organism evidence="8 9">
    <name type="scientific">Streptomyces luteolifulvus</name>
    <dbReference type="NCBI Taxonomy" id="2615112"/>
    <lineage>
        <taxon>Bacteria</taxon>
        <taxon>Bacillati</taxon>
        <taxon>Actinomycetota</taxon>
        <taxon>Actinomycetes</taxon>
        <taxon>Kitasatosporales</taxon>
        <taxon>Streptomycetaceae</taxon>
        <taxon>Streptomyces</taxon>
    </lineage>
</organism>
<evidence type="ECO:0000256" key="5">
    <source>
        <dbReference type="ARBA" id="ARBA00023033"/>
    </source>
</evidence>
<gene>
    <name evidence="8" type="ORF">F7R91_04310</name>
</gene>
<dbReference type="PRINTS" id="PR00420">
    <property type="entry name" value="RNGMNOXGNASE"/>
</dbReference>
<dbReference type="PANTHER" id="PTHR13789">
    <property type="entry name" value="MONOOXYGENASE"/>
    <property type="match status" value="1"/>
</dbReference>
<name>A0A6H9V8M0_9ACTN</name>
<feature type="region of interest" description="Disordered" evidence="6">
    <location>
        <begin position="1"/>
        <end position="35"/>
    </location>
</feature>
<dbReference type="PANTHER" id="PTHR13789:SF318">
    <property type="entry name" value="GERANYLGERANYL DIPHOSPHATE REDUCTASE"/>
    <property type="match status" value="1"/>
</dbReference>
<evidence type="ECO:0000259" key="7">
    <source>
        <dbReference type="Pfam" id="PF01494"/>
    </source>
</evidence>
<dbReference type="InterPro" id="IPR050493">
    <property type="entry name" value="FAD-dep_Monooxygenase_BioMet"/>
</dbReference>
<dbReference type="GO" id="GO:0004497">
    <property type="term" value="F:monooxygenase activity"/>
    <property type="evidence" value="ECO:0007669"/>
    <property type="project" value="UniProtKB-KW"/>
</dbReference>